<dbReference type="PRINTS" id="PR00344">
    <property type="entry name" value="BCTRLSENSOR"/>
</dbReference>
<dbReference type="InterPro" id="IPR050980">
    <property type="entry name" value="2C_sensor_his_kinase"/>
</dbReference>
<dbReference type="CDD" id="cd00082">
    <property type="entry name" value="HisKA"/>
    <property type="match status" value="1"/>
</dbReference>
<dbReference type="EMBL" id="SOBH01000003">
    <property type="protein sequence ID" value="TDT74214.1"/>
    <property type="molecule type" value="Genomic_DNA"/>
</dbReference>
<dbReference type="InterPro" id="IPR036097">
    <property type="entry name" value="HisK_dim/P_sf"/>
</dbReference>
<comment type="catalytic activity">
    <reaction evidence="1">
        <text>ATP + protein L-histidine = ADP + protein N-phospho-L-histidine.</text>
        <dbReference type="EC" id="2.7.13.3"/>
    </reaction>
</comment>
<evidence type="ECO:0000256" key="7">
    <source>
        <dbReference type="ARBA" id="ARBA00022741"/>
    </source>
</evidence>
<keyword evidence="10" id="KW-1133">Transmembrane helix</keyword>
<evidence type="ECO:0000256" key="6">
    <source>
        <dbReference type="ARBA" id="ARBA00022679"/>
    </source>
</evidence>
<feature type="transmembrane region" description="Helical" evidence="10">
    <location>
        <begin position="12"/>
        <end position="34"/>
    </location>
</feature>
<keyword evidence="7" id="KW-0547">Nucleotide-binding</keyword>
<evidence type="ECO:0000259" key="12">
    <source>
        <dbReference type="PROSITE" id="PS50885"/>
    </source>
</evidence>
<dbReference type="PANTHER" id="PTHR44936">
    <property type="entry name" value="SENSOR PROTEIN CREC"/>
    <property type="match status" value="1"/>
</dbReference>
<dbReference type="SMART" id="SM00388">
    <property type="entry name" value="HisKA"/>
    <property type="match status" value="1"/>
</dbReference>
<dbReference type="SMART" id="SM00387">
    <property type="entry name" value="HATPase_c"/>
    <property type="match status" value="1"/>
</dbReference>
<dbReference type="InterPro" id="IPR036890">
    <property type="entry name" value="HATPase_C_sf"/>
</dbReference>
<dbReference type="GO" id="GO:0005524">
    <property type="term" value="F:ATP binding"/>
    <property type="evidence" value="ECO:0007669"/>
    <property type="project" value="UniProtKB-KW"/>
</dbReference>
<keyword evidence="10" id="KW-0812">Transmembrane</keyword>
<dbReference type="GO" id="GO:0005886">
    <property type="term" value="C:plasma membrane"/>
    <property type="evidence" value="ECO:0007669"/>
    <property type="project" value="UniProtKB-SubCell"/>
</dbReference>
<keyword evidence="9" id="KW-0067">ATP-binding</keyword>
<evidence type="ECO:0000256" key="3">
    <source>
        <dbReference type="ARBA" id="ARBA00012438"/>
    </source>
</evidence>
<dbReference type="EC" id="2.7.13.3" evidence="3"/>
<proteinExistence type="predicted"/>
<feature type="transmembrane region" description="Helical" evidence="10">
    <location>
        <begin position="235"/>
        <end position="256"/>
    </location>
</feature>
<feature type="domain" description="HAMP" evidence="12">
    <location>
        <begin position="257"/>
        <end position="311"/>
    </location>
</feature>
<reference evidence="13 14" key="1">
    <citation type="submission" date="2019-03" db="EMBL/GenBank/DDBJ databases">
        <title>Genomic Encyclopedia of Archaeal and Bacterial Type Strains, Phase II (KMG-II): from individual species to whole genera.</title>
        <authorList>
            <person name="Goeker M."/>
        </authorList>
    </citation>
    <scope>NUCLEOTIDE SEQUENCE [LARGE SCALE GENOMIC DNA]</scope>
    <source>
        <strain evidence="13 14">DSM 29467</strain>
    </source>
</reference>
<gene>
    <name evidence="13" type="ORF">BDE40_3002</name>
</gene>
<dbReference type="GO" id="GO:0000155">
    <property type="term" value="F:phosphorelay sensor kinase activity"/>
    <property type="evidence" value="ECO:0007669"/>
    <property type="project" value="InterPro"/>
</dbReference>
<evidence type="ECO:0000259" key="11">
    <source>
        <dbReference type="PROSITE" id="PS50109"/>
    </source>
</evidence>
<dbReference type="Proteomes" id="UP000294563">
    <property type="component" value="Unassembled WGS sequence"/>
</dbReference>
<dbReference type="Gene3D" id="1.10.287.130">
    <property type="match status" value="1"/>
</dbReference>
<dbReference type="InterPro" id="IPR003661">
    <property type="entry name" value="HisK_dim/P_dom"/>
</dbReference>
<dbReference type="Gene3D" id="6.10.340.10">
    <property type="match status" value="1"/>
</dbReference>
<keyword evidence="10" id="KW-0472">Membrane</keyword>
<evidence type="ECO:0000313" key="13">
    <source>
        <dbReference type="EMBL" id="TDT74214.1"/>
    </source>
</evidence>
<dbReference type="InterPro" id="IPR005467">
    <property type="entry name" value="His_kinase_dom"/>
</dbReference>
<dbReference type="InterPro" id="IPR003660">
    <property type="entry name" value="HAMP_dom"/>
</dbReference>
<dbReference type="PROSITE" id="PS50109">
    <property type="entry name" value="HIS_KIN"/>
    <property type="match status" value="1"/>
</dbReference>
<dbReference type="InterPro" id="IPR003594">
    <property type="entry name" value="HATPase_dom"/>
</dbReference>
<name>A0A4R7LFS7_9RHOB</name>
<dbReference type="InterPro" id="IPR004358">
    <property type="entry name" value="Sig_transdc_His_kin-like_C"/>
</dbReference>
<dbReference type="PROSITE" id="PS50885">
    <property type="entry name" value="HAMP"/>
    <property type="match status" value="1"/>
</dbReference>
<comment type="subcellular location">
    <subcellularLocation>
        <location evidence="2">Cell membrane</location>
        <topology evidence="2">Multi-pass membrane protein</topology>
    </subcellularLocation>
</comment>
<evidence type="ECO:0000256" key="8">
    <source>
        <dbReference type="ARBA" id="ARBA00022777"/>
    </source>
</evidence>
<dbReference type="AlphaFoldDB" id="A0A4R7LFS7"/>
<keyword evidence="6" id="KW-0808">Transferase</keyword>
<keyword evidence="5" id="KW-0597">Phosphoprotein</keyword>
<evidence type="ECO:0000313" key="14">
    <source>
        <dbReference type="Proteomes" id="UP000294563"/>
    </source>
</evidence>
<evidence type="ECO:0000256" key="10">
    <source>
        <dbReference type="SAM" id="Phobius"/>
    </source>
</evidence>
<comment type="caution">
    <text evidence="13">The sequence shown here is derived from an EMBL/GenBank/DDBJ whole genome shotgun (WGS) entry which is preliminary data.</text>
</comment>
<keyword evidence="4" id="KW-1003">Cell membrane</keyword>
<dbReference type="Pfam" id="PF00512">
    <property type="entry name" value="HisKA"/>
    <property type="match status" value="1"/>
</dbReference>
<keyword evidence="8 13" id="KW-0418">Kinase</keyword>
<accession>A0A4R7LFS7</accession>
<evidence type="ECO:0000256" key="9">
    <source>
        <dbReference type="ARBA" id="ARBA00022840"/>
    </source>
</evidence>
<dbReference type="Gene3D" id="3.30.565.10">
    <property type="entry name" value="Histidine kinase-like ATPase, C-terminal domain"/>
    <property type="match status" value="1"/>
</dbReference>
<evidence type="ECO:0000256" key="2">
    <source>
        <dbReference type="ARBA" id="ARBA00004651"/>
    </source>
</evidence>
<dbReference type="SUPFAM" id="SSF47384">
    <property type="entry name" value="Homodimeric domain of signal transducing histidine kinase"/>
    <property type="match status" value="1"/>
</dbReference>
<organism evidence="13 14">
    <name type="scientific">Litoreibacter halocynthiae</name>
    <dbReference type="NCBI Taxonomy" id="1242689"/>
    <lineage>
        <taxon>Bacteria</taxon>
        <taxon>Pseudomonadati</taxon>
        <taxon>Pseudomonadota</taxon>
        <taxon>Alphaproteobacteria</taxon>
        <taxon>Rhodobacterales</taxon>
        <taxon>Roseobacteraceae</taxon>
        <taxon>Litoreibacter</taxon>
    </lineage>
</organism>
<dbReference type="Pfam" id="PF02518">
    <property type="entry name" value="HATPase_c"/>
    <property type="match status" value="1"/>
</dbReference>
<evidence type="ECO:0000256" key="4">
    <source>
        <dbReference type="ARBA" id="ARBA00022475"/>
    </source>
</evidence>
<protein>
    <recommendedName>
        <fullName evidence="3">histidine kinase</fullName>
        <ecNumber evidence="3">2.7.13.3</ecNumber>
    </recommendedName>
</protein>
<keyword evidence="14" id="KW-1185">Reference proteome</keyword>
<feature type="domain" description="Histidine kinase" evidence="11">
    <location>
        <begin position="319"/>
        <end position="511"/>
    </location>
</feature>
<dbReference type="SUPFAM" id="SSF55874">
    <property type="entry name" value="ATPase domain of HSP90 chaperone/DNA topoisomerase II/histidine kinase"/>
    <property type="match status" value="1"/>
</dbReference>
<evidence type="ECO:0000256" key="1">
    <source>
        <dbReference type="ARBA" id="ARBA00000085"/>
    </source>
</evidence>
<sequence>MIGSRKKWRPSIAMVIAVVCAALVSVPLLALLAVRLTSNQFVRETEQSLIQQGAIYAEIYAEAFTVLDGPLIGTALDNDQKEHWNANLHPARAQLNVRRESVAPPRPDGEPVTDALDQRHADIIGPLLEIARRSQRTTLAGVVFLDHTGRELNTDGAPSLAAVAEVQTALSGDIGAKLRARDDDFEPHAFSSLSRDTGFRVFLTYPVIVQDRVIGVVYLSRTPLNLGKFLFQERYALLTMLVSTVIGATLIGLLLLRLISRPIHALRDASRMIAADQQPDDNPVLHYGLRELADLGDSVSTMAETLSRRSQEISTYTDHVTHELKSPVTAVIGAAELLQDDALNPKDRAKLLGNIETQARRMNRLLGRLRDMTRLRVTQGGKPGQLAQMLPQLDGLKVVMDAAPETTLPLSVEHGQMILHHMAQNSRAHGAQEFRVEYADNVLRVIDDGDGITENDSKRVTEPFFTTRRDQGGTGMGLSIVVAVLDSYGATLDCLPSAEGAVFEIRFRNAG</sequence>
<evidence type="ECO:0000256" key="5">
    <source>
        <dbReference type="ARBA" id="ARBA00022553"/>
    </source>
</evidence>
<dbReference type="PANTHER" id="PTHR44936:SF10">
    <property type="entry name" value="SENSOR PROTEIN RSTB"/>
    <property type="match status" value="1"/>
</dbReference>